<protein>
    <submittedName>
        <fullName evidence="2">Glycosyl transferase family 1</fullName>
    </submittedName>
</protein>
<comment type="caution">
    <text evidence="2">The sequence shown here is derived from an EMBL/GenBank/DDBJ whole genome shotgun (WGS) entry which is preliminary data.</text>
</comment>
<dbReference type="PANTHER" id="PTHR45947:SF3">
    <property type="entry name" value="SULFOQUINOVOSYL TRANSFERASE SQD2"/>
    <property type="match status" value="1"/>
</dbReference>
<sequence length="358" mass="39609">MVNILNSLPAHKYRHAVVCLTDYTSFAQRIVAQPVPFYALHKQPGRDVSIYPRLWRKLRELQPDLVHTRNLSALEGQFVAAAAGVRRRVHGEHGRDVFDLYGSSRKYNLLRRAARPLVGHYITVSRDLQAWLQAMVGVPASRITQIYSGVDSMRFHPRAGQRNGLPAGFAADDAVVFGSVGRMAEVKDYPTLVRAFLRLLELHPEARQRARLVIVGEGISRAPCLELLRAAGAEALAWLPGERTDIPELMRAMDVFVLASLGEGISNTILEAQASGLPVIATAVGGNVELVQSGGNGTLVNAGDVETMARTLLSYFNDPTQTTRQGQAARQKIERQFSLESMTQAYEQVYDQVLRTRQ</sequence>
<evidence type="ECO:0000313" key="2">
    <source>
        <dbReference type="EMBL" id="GEP29114.1"/>
    </source>
</evidence>
<evidence type="ECO:0000313" key="3">
    <source>
        <dbReference type="Proteomes" id="UP000321337"/>
    </source>
</evidence>
<dbReference type="Gene3D" id="3.40.50.2000">
    <property type="entry name" value="Glycogen Phosphorylase B"/>
    <property type="match status" value="2"/>
</dbReference>
<dbReference type="EMBL" id="BKAD01000002">
    <property type="protein sequence ID" value="GEP29114.1"/>
    <property type="molecule type" value="Genomic_DNA"/>
</dbReference>
<name>A0A512L3R5_9PROT</name>
<keyword evidence="2" id="KW-0808">Transferase</keyword>
<gene>
    <name evidence="2" type="ORF">TPL01_02520</name>
</gene>
<dbReference type="SUPFAM" id="SSF53756">
    <property type="entry name" value="UDP-Glycosyltransferase/glycogen phosphorylase"/>
    <property type="match status" value="1"/>
</dbReference>
<dbReference type="Pfam" id="PF13439">
    <property type="entry name" value="Glyco_transf_4"/>
    <property type="match status" value="1"/>
</dbReference>
<dbReference type="AlphaFoldDB" id="A0A512L3R5"/>
<dbReference type="InterPro" id="IPR050194">
    <property type="entry name" value="Glycosyltransferase_grp1"/>
</dbReference>
<dbReference type="InterPro" id="IPR028098">
    <property type="entry name" value="Glyco_trans_4-like_N"/>
</dbReference>
<dbReference type="NCBIfam" id="TIGR03088">
    <property type="entry name" value="stp2"/>
    <property type="match status" value="1"/>
</dbReference>
<feature type="domain" description="Glycosyltransferase subfamily 4-like N-terminal" evidence="1">
    <location>
        <begin position="2"/>
        <end position="152"/>
    </location>
</feature>
<proteinExistence type="predicted"/>
<dbReference type="InterPro" id="IPR017522">
    <property type="entry name" value="Sugar_tfrase_PEP-CTERM_Stp2"/>
</dbReference>
<keyword evidence="3" id="KW-1185">Reference proteome</keyword>
<dbReference type="Pfam" id="PF13692">
    <property type="entry name" value="Glyco_trans_1_4"/>
    <property type="match status" value="1"/>
</dbReference>
<evidence type="ECO:0000259" key="1">
    <source>
        <dbReference type="Pfam" id="PF13439"/>
    </source>
</evidence>
<dbReference type="PANTHER" id="PTHR45947">
    <property type="entry name" value="SULFOQUINOVOSYL TRANSFERASE SQD2"/>
    <property type="match status" value="1"/>
</dbReference>
<dbReference type="GO" id="GO:0016757">
    <property type="term" value="F:glycosyltransferase activity"/>
    <property type="evidence" value="ECO:0007669"/>
    <property type="project" value="UniProtKB-ARBA"/>
</dbReference>
<accession>A0A512L3R5</accession>
<dbReference type="Proteomes" id="UP000321337">
    <property type="component" value="Unassembled WGS sequence"/>
</dbReference>
<reference evidence="2 3" key="1">
    <citation type="submission" date="2019-07" db="EMBL/GenBank/DDBJ databases">
        <title>Whole genome shotgun sequence of Thiobacillus plumbophilus NBRC 107929.</title>
        <authorList>
            <person name="Hosoyama A."/>
            <person name="Uohara A."/>
            <person name="Ohji S."/>
            <person name="Ichikawa N."/>
        </authorList>
    </citation>
    <scope>NUCLEOTIDE SEQUENCE [LARGE SCALE GENOMIC DNA]</scope>
    <source>
        <strain evidence="2 3">NBRC 107929</strain>
    </source>
</reference>
<organism evidence="2 3">
    <name type="scientific">Sulfuriferula plumbiphila</name>
    <dbReference type="NCBI Taxonomy" id="171865"/>
    <lineage>
        <taxon>Bacteria</taxon>
        <taxon>Pseudomonadati</taxon>
        <taxon>Pseudomonadota</taxon>
        <taxon>Betaproteobacteria</taxon>
        <taxon>Nitrosomonadales</taxon>
        <taxon>Sulfuricellaceae</taxon>
        <taxon>Sulfuriferula</taxon>
    </lineage>
</organism>